<evidence type="ECO:0000256" key="1">
    <source>
        <dbReference type="ARBA" id="ARBA00022676"/>
    </source>
</evidence>
<dbReference type="EMBL" id="NSIT01000030">
    <property type="protein sequence ID" value="PJE80149.1"/>
    <property type="molecule type" value="Genomic_DNA"/>
</dbReference>
<reference evidence="4" key="1">
    <citation type="journal article" date="2017" name="Appl. Environ. Microbiol.">
        <title>Molecular characterization of an Endozoicomonas-like organism causing infection in king scallop Pecten maximus L.</title>
        <authorList>
            <person name="Cano I."/>
            <person name="van Aerle R."/>
            <person name="Ross S."/>
            <person name="Verner-Jeffreys D.W."/>
            <person name="Paley R.K."/>
            <person name="Rimmer G."/>
            <person name="Ryder D."/>
            <person name="Hooper P."/>
            <person name="Stone D."/>
            <person name="Feist S.W."/>
        </authorList>
    </citation>
    <scope>NUCLEOTIDE SEQUENCE</scope>
</reference>
<feature type="domain" description="Phosphoribosyltransferase" evidence="3">
    <location>
        <begin position="9"/>
        <end position="160"/>
    </location>
</feature>
<sequence>MPLNFSYNDIHKTVADSAQIILASDFQPDYLLAIGGGGFIPARMLRTFINRPIISVSITRYDNEKGLGEASSELTTLQWLDKQQDLTNKNILVVDEIDDERTTLDYCLNRLIQDFPHTNFASFVVHNKEKDKKGTLPEKLRHFFVGKTIPDEWVNYAWDTENIESL</sequence>
<dbReference type="SUPFAM" id="SSF53271">
    <property type="entry name" value="PRTase-like"/>
    <property type="match status" value="1"/>
</dbReference>
<dbReference type="PANTHER" id="PTHR43363:SF1">
    <property type="entry name" value="HYPOXANTHINE-GUANINE PHOSPHORIBOSYLTRANSFERASE"/>
    <property type="match status" value="1"/>
</dbReference>
<dbReference type="GO" id="GO:0000310">
    <property type="term" value="F:xanthine phosphoribosyltransferase activity"/>
    <property type="evidence" value="ECO:0007669"/>
    <property type="project" value="UniProtKB-EC"/>
</dbReference>
<evidence type="ECO:0000259" key="3">
    <source>
        <dbReference type="Pfam" id="PF00156"/>
    </source>
</evidence>
<dbReference type="GO" id="GO:0005737">
    <property type="term" value="C:cytoplasm"/>
    <property type="evidence" value="ECO:0007669"/>
    <property type="project" value="TreeGrafter"/>
</dbReference>
<dbReference type="GO" id="GO:0032263">
    <property type="term" value="P:GMP salvage"/>
    <property type="evidence" value="ECO:0007669"/>
    <property type="project" value="TreeGrafter"/>
</dbReference>
<dbReference type="GO" id="GO:0032264">
    <property type="term" value="P:IMP salvage"/>
    <property type="evidence" value="ECO:0007669"/>
    <property type="project" value="TreeGrafter"/>
</dbReference>
<evidence type="ECO:0000313" key="4">
    <source>
        <dbReference type="EMBL" id="PJE80149.1"/>
    </source>
</evidence>
<name>A0A2H9TAD8_9ZZZZ</name>
<dbReference type="GO" id="GO:0032265">
    <property type="term" value="P:XMP salvage"/>
    <property type="evidence" value="ECO:0007669"/>
    <property type="project" value="TreeGrafter"/>
</dbReference>
<dbReference type="GO" id="GO:0046100">
    <property type="term" value="P:hypoxanthine metabolic process"/>
    <property type="evidence" value="ECO:0007669"/>
    <property type="project" value="TreeGrafter"/>
</dbReference>
<keyword evidence="1 4" id="KW-0328">Glycosyltransferase</keyword>
<proteinExistence type="predicted"/>
<accession>A0A2H9TAD8</accession>
<gene>
    <name evidence="4" type="primary">gpt</name>
    <name evidence="4" type="ORF">CI610_00874</name>
</gene>
<dbReference type="InterPro" id="IPR000836">
    <property type="entry name" value="PRTase_dom"/>
</dbReference>
<protein>
    <submittedName>
        <fullName evidence="4">Xanthine phosphoribosyltransferase</fullName>
        <ecNumber evidence="4">2.4.2.22</ecNumber>
    </submittedName>
</protein>
<dbReference type="InterPro" id="IPR029057">
    <property type="entry name" value="PRTase-like"/>
</dbReference>
<dbReference type="EC" id="2.4.2.22" evidence="4"/>
<dbReference type="CDD" id="cd06223">
    <property type="entry name" value="PRTases_typeI"/>
    <property type="match status" value="1"/>
</dbReference>
<dbReference type="GO" id="GO:0004422">
    <property type="term" value="F:hypoxanthine phosphoribosyltransferase activity"/>
    <property type="evidence" value="ECO:0007669"/>
    <property type="project" value="TreeGrafter"/>
</dbReference>
<dbReference type="PANTHER" id="PTHR43363">
    <property type="entry name" value="HYPOXANTHINE PHOSPHORIBOSYLTRANSFERASE"/>
    <property type="match status" value="1"/>
</dbReference>
<dbReference type="Gene3D" id="3.40.50.2020">
    <property type="match status" value="1"/>
</dbReference>
<keyword evidence="2 4" id="KW-0808">Transferase</keyword>
<dbReference type="Pfam" id="PF00156">
    <property type="entry name" value="Pribosyltran"/>
    <property type="match status" value="1"/>
</dbReference>
<evidence type="ECO:0000256" key="2">
    <source>
        <dbReference type="ARBA" id="ARBA00022679"/>
    </source>
</evidence>
<organism evidence="4">
    <name type="scientific">invertebrate metagenome</name>
    <dbReference type="NCBI Taxonomy" id="1711999"/>
    <lineage>
        <taxon>unclassified sequences</taxon>
        <taxon>metagenomes</taxon>
        <taxon>organismal metagenomes</taxon>
    </lineage>
</organism>
<comment type="caution">
    <text evidence="4">The sequence shown here is derived from an EMBL/GenBank/DDBJ whole genome shotgun (WGS) entry which is preliminary data.</text>
</comment>
<dbReference type="AlphaFoldDB" id="A0A2H9TAD8"/>